<keyword evidence="1" id="KW-0175">Coiled coil</keyword>
<evidence type="ECO:0000256" key="2">
    <source>
        <dbReference type="SAM" id="MobiDB-lite"/>
    </source>
</evidence>
<gene>
    <name evidence="3" type="ORF">KFL_000040280</name>
</gene>
<dbReference type="OMA" id="VTHQSND"/>
<evidence type="ECO:0000313" key="3">
    <source>
        <dbReference type="EMBL" id="GAQ77826.1"/>
    </source>
</evidence>
<feature type="region of interest" description="Disordered" evidence="2">
    <location>
        <begin position="43"/>
        <end position="62"/>
    </location>
</feature>
<keyword evidence="4" id="KW-1185">Reference proteome</keyword>
<feature type="coiled-coil region" evidence="1">
    <location>
        <begin position="225"/>
        <end position="294"/>
    </location>
</feature>
<organism evidence="3 4">
    <name type="scientific">Klebsormidium nitens</name>
    <name type="common">Green alga</name>
    <name type="synonym">Ulothrix nitens</name>
    <dbReference type="NCBI Taxonomy" id="105231"/>
    <lineage>
        <taxon>Eukaryota</taxon>
        <taxon>Viridiplantae</taxon>
        <taxon>Streptophyta</taxon>
        <taxon>Klebsormidiophyceae</taxon>
        <taxon>Klebsormidiales</taxon>
        <taxon>Klebsormidiaceae</taxon>
        <taxon>Klebsormidium</taxon>
    </lineage>
</organism>
<feature type="region of interest" description="Disordered" evidence="2">
    <location>
        <begin position="70"/>
        <end position="114"/>
    </location>
</feature>
<dbReference type="EMBL" id="DF236953">
    <property type="protein sequence ID" value="GAQ77826.1"/>
    <property type="molecule type" value="Genomic_DNA"/>
</dbReference>
<name>A0A1Y1HMJ8_KLENI</name>
<dbReference type="Proteomes" id="UP000054558">
    <property type="component" value="Unassembled WGS sequence"/>
</dbReference>
<accession>A0A1Y1HMJ8</accession>
<feature type="compositionally biased region" description="Polar residues" evidence="2">
    <location>
        <begin position="72"/>
        <end position="93"/>
    </location>
</feature>
<feature type="region of interest" description="Disordered" evidence="2">
    <location>
        <begin position="548"/>
        <end position="567"/>
    </location>
</feature>
<feature type="region of interest" description="Disordered" evidence="2">
    <location>
        <begin position="140"/>
        <end position="164"/>
    </location>
</feature>
<dbReference type="AlphaFoldDB" id="A0A1Y1HMJ8"/>
<sequence>MALSYEGMAFLKAAIEVVPGEKQPLYSKQRGSFSESRICAANGNSHSAKPVAGTGKQTGESDFVHPRLKPVQLSSQQNVAKSPSEVSHASAESSLEVPSITRESPLSRSPLDHNVSAGFDGSDFESCAGSPQAAASWRLTAEEAGDTPWAGDTPRSVGSSLSSERERQIESLEVQLASKSSEIQRLADVCSGAELALAERDKEAAHLGALARNLEEQILAKNEVLDLSQELIASLEERLVALEVQREALEARAGEYGKCLLEMQEELERGRRELEGLREEKGSTLRRSEELEKLVGCLEGQVTEKTEGCAVLEARLQVAERVAAGRVGALTEKITRLQTGLAENARALRCAEELTGELKRQLQEKEDVIKESKAQCELVLKEGNAVCERALEAQAEILQATEARLKTLESDVERKDGNLEAVGAHVADLTRQLEEREEECERAQAGVERLRGQLADSQAKNKTLRKALEEESQIRKAVEEELEARRLVLGEKEAEILELRAKLAGNAMRGRERERCECVGVQVVTSPESSWGDVEAASAKTMALDAEHLEDTGSSQVETSDAESVADAGEATVGELTLAGVEGQEEGGLAPAGNDASGMTQLECERGGCGAPSDSHVAFATEVFPTRAGFTWQIASVCKGTCLESPATGLLKALVNVVSRRCSKDSETGTTAPRGLKALLTN</sequence>
<feature type="coiled-coil region" evidence="1">
    <location>
        <begin position="348"/>
        <end position="481"/>
    </location>
</feature>
<evidence type="ECO:0000313" key="4">
    <source>
        <dbReference type="Proteomes" id="UP000054558"/>
    </source>
</evidence>
<reference evidence="3 4" key="1">
    <citation type="journal article" date="2014" name="Nat. Commun.">
        <title>Klebsormidium flaccidum genome reveals primary factors for plant terrestrial adaptation.</title>
        <authorList>
            <person name="Hori K."/>
            <person name="Maruyama F."/>
            <person name="Fujisawa T."/>
            <person name="Togashi T."/>
            <person name="Yamamoto N."/>
            <person name="Seo M."/>
            <person name="Sato S."/>
            <person name="Yamada T."/>
            <person name="Mori H."/>
            <person name="Tajima N."/>
            <person name="Moriyama T."/>
            <person name="Ikeuchi M."/>
            <person name="Watanabe M."/>
            <person name="Wada H."/>
            <person name="Kobayashi K."/>
            <person name="Saito M."/>
            <person name="Masuda T."/>
            <person name="Sasaki-Sekimoto Y."/>
            <person name="Mashiguchi K."/>
            <person name="Awai K."/>
            <person name="Shimojima M."/>
            <person name="Masuda S."/>
            <person name="Iwai M."/>
            <person name="Nobusawa T."/>
            <person name="Narise T."/>
            <person name="Kondo S."/>
            <person name="Saito H."/>
            <person name="Sato R."/>
            <person name="Murakawa M."/>
            <person name="Ihara Y."/>
            <person name="Oshima-Yamada Y."/>
            <person name="Ohtaka K."/>
            <person name="Satoh M."/>
            <person name="Sonobe K."/>
            <person name="Ishii M."/>
            <person name="Ohtani R."/>
            <person name="Kanamori-Sato M."/>
            <person name="Honoki R."/>
            <person name="Miyazaki D."/>
            <person name="Mochizuki H."/>
            <person name="Umetsu J."/>
            <person name="Higashi K."/>
            <person name="Shibata D."/>
            <person name="Kamiya Y."/>
            <person name="Sato N."/>
            <person name="Nakamura Y."/>
            <person name="Tabata S."/>
            <person name="Ida S."/>
            <person name="Kurokawa K."/>
            <person name="Ohta H."/>
        </authorList>
    </citation>
    <scope>NUCLEOTIDE SEQUENCE [LARGE SCALE GENOMIC DNA]</scope>
    <source>
        <strain evidence="3 4">NIES-2285</strain>
    </source>
</reference>
<proteinExistence type="predicted"/>
<evidence type="ECO:0000256" key="1">
    <source>
        <dbReference type="SAM" id="Coils"/>
    </source>
</evidence>
<protein>
    <submittedName>
        <fullName evidence="3">Uncharacterized protein</fullName>
    </submittedName>
</protein>